<name>A0A8X8IE30_9BACT</name>
<dbReference type="RefSeq" id="WP_092724604.1">
    <property type="nucleotide sequence ID" value="NZ_FNNO01000012.1"/>
</dbReference>
<organism evidence="2 3">
    <name type="scientific">Hydrobacter penzbergensis</name>
    <dbReference type="NCBI Taxonomy" id="1235997"/>
    <lineage>
        <taxon>Bacteria</taxon>
        <taxon>Pseudomonadati</taxon>
        <taxon>Bacteroidota</taxon>
        <taxon>Chitinophagia</taxon>
        <taxon>Chitinophagales</taxon>
        <taxon>Chitinophagaceae</taxon>
        <taxon>Hydrobacter</taxon>
    </lineage>
</organism>
<comment type="caution">
    <text evidence="2">The sequence shown here is derived from an EMBL/GenBank/DDBJ whole genome shotgun (WGS) entry which is preliminary data.</text>
</comment>
<dbReference type="AlphaFoldDB" id="A0A8X8IE30"/>
<evidence type="ECO:0000313" key="3">
    <source>
        <dbReference type="Proteomes" id="UP000198711"/>
    </source>
</evidence>
<protein>
    <submittedName>
        <fullName evidence="2">Glyoxalase superfamily enzyme, possibly 3-demethylubiquinone-9 3-methyltransferase</fullName>
    </submittedName>
</protein>
<accession>A0A8X8IE30</accession>
<dbReference type="PANTHER" id="PTHR33990">
    <property type="entry name" value="PROTEIN YJDN-RELATED"/>
    <property type="match status" value="1"/>
</dbReference>
<dbReference type="SUPFAM" id="SSF54593">
    <property type="entry name" value="Glyoxalase/Bleomycin resistance protein/Dihydroxybiphenyl dioxygenase"/>
    <property type="match status" value="1"/>
</dbReference>
<evidence type="ECO:0000313" key="2">
    <source>
        <dbReference type="EMBL" id="SDX25808.1"/>
    </source>
</evidence>
<reference evidence="2 3" key="1">
    <citation type="submission" date="2016-10" db="EMBL/GenBank/DDBJ databases">
        <authorList>
            <person name="Varghese N."/>
            <person name="Submissions S."/>
        </authorList>
    </citation>
    <scope>NUCLEOTIDE SEQUENCE [LARGE SCALE GENOMIC DNA]</scope>
    <source>
        <strain evidence="2 3">DSM 25353</strain>
    </source>
</reference>
<proteinExistence type="predicted"/>
<sequence>MQKITPFLWFNGRAEEAMHFYVSIFKDAQVGDVSYYGEAGPGPKGSVMVAGFHINGQQFLALNGGPEFSFTPAVSFVVNCDTQGEIDYYWEKLAADGGKHQACGWLQDKFGLSWQIVPPILSEFMRGIDAKKANRVMQAMLKMTKIDIALLEKAYAGE</sequence>
<keyword evidence="3" id="KW-1185">Reference proteome</keyword>
<dbReference type="InterPro" id="IPR029068">
    <property type="entry name" value="Glyas_Bleomycin-R_OHBP_Dase"/>
</dbReference>
<dbReference type="Pfam" id="PF06983">
    <property type="entry name" value="3-dmu-9_3-mt"/>
    <property type="match status" value="1"/>
</dbReference>
<dbReference type="Gene3D" id="3.10.180.10">
    <property type="entry name" value="2,3-Dihydroxybiphenyl 1,2-Dioxygenase, domain 1"/>
    <property type="match status" value="1"/>
</dbReference>
<dbReference type="InterPro" id="IPR009725">
    <property type="entry name" value="3_dmu_93_MTrfase"/>
</dbReference>
<evidence type="ECO:0000259" key="1">
    <source>
        <dbReference type="Pfam" id="PF06983"/>
    </source>
</evidence>
<dbReference type="Proteomes" id="UP000198711">
    <property type="component" value="Unassembled WGS sequence"/>
</dbReference>
<feature type="domain" description="PhnB-like" evidence="1">
    <location>
        <begin position="2"/>
        <end position="117"/>
    </location>
</feature>
<gene>
    <name evidence="2" type="ORF">SAMN05444410_1126</name>
</gene>
<dbReference type="CDD" id="cd06588">
    <property type="entry name" value="PhnB_like"/>
    <property type="match status" value="1"/>
</dbReference>
<dbReference type="PIRSF" id="PIRSF021700">
    <property type="entry name" value="3_dmu_93_MTrfase"/>
    <property type="match status" value="1"/>
</dbReference>
<dbReference type="EMBL" id="FNNO01000012">
    <property type="protein sequence ID" value="SDX25808.1"/>
    <property type="molecule type" value="Genomic_DNA"/>
</dbReference>
<dbReference type="InterPro" id="IPR028973">
    <property type="entry name" value="PhnB-like"/>
</dbReference>